<keyword evidence="6" id="KW-1185">Reference proteome</keyword>
<dbReference type="InterPro" id="IPR051120">
    <property type="entry name" value="ABC_AA/LPS_Transport"/>
</dbReference>
<keyword evidence="3 5" id="KW-0067">ATP-binding</keyword>
<dbReference type="Proteomes" id="UP000235036">
    <property type="component" value="Unassembled WGS sequence"/>
</dbReference>
<evidence type="ECO:0000259" key="4">
    <source>
        <dbReference type="PROSITE" id="PS50893"/>
    </source>
</evidence>
<evidence type="ECO:0000313" key="6">
    <source>
        <dbReference type="Proteomes" id="UP000235036"/>
    </source>
</evidence>
<dbReference type="Pfam" id="PF12399">
    <property type="entry name" value="BCA_ABC_TP_C"/>
    <property type="match status" value="1"/>
</dbReference>
<keyword evidence="1" id="KW-0813">Transport</keyword>
<dbReference type="PROSITE" id="PS50893">
    <property type="entry name" value="ABC_TRANSPORTER_2"/>
    <property type="match status" value="1"/>
</dbReference>
<dbReference type="EMBL" id="NRQW01000600">
    <property type="protein sequence ID" value="PLZ84326.1"/>
    <property type="molecule type" value="Genomic_DNA"/>
</dbReference>
<dbReference type="AlphaFoldDB" id="A0A2N6JWA0"/>
<proteinExistence type="predicted"/>
<dbReference type="FunFam" id="3.40.50.300:FF:000421">
    <property type="entry name" value="Branched-chain amino acid ABC transporter ATP-binding protein"/>
    <property type="match status" value="1"/>
</dbReference>
<dbReference type="InterPro" id="IPR027417">
    <property type="entry name" value="P-loop_NTPase"/>
</dbReference>
<dbReference type="GO" id="GO:0016887">
    <property type="term" value="F:ATP hydrolysis activity"/>
    <property type="evidence" value="ECO:0007669"/>
    <property type="project" value="InterPro"/>
</dbReference>
<comment type="caution">
    <text evidence="5">The sequence shown here is derived from an EMBL/GenBank/DDBJ whole genome shotgun (WGS) entry which is preliminary data.</text>
</comment>
<sequence length="256" mass="28261">MTNDIILEAKALTRRFGGLVAVNNVSFPIKKHEIFGLIGPNGAGKTTLFNLITGLIPPSSGQLSYHNREISQLRPHQIAALGIARTFQNIRLFGELSALENVIIARHLHIHSNILTGVIGVPPASTEERKSKQKALELLELVGLQQRAEEKAKNFAYGDQRRLEIARALALEPQILLLDEPAAGMNPSEKQQLSEFIRNLRDRFDLTIILIEHHVPLVMGLCDRIAVLDFGQLIALGEPTVVKNNPAVIEAYLGNE</sequence>
<evidence type="ECO:0000256" key="1">
    <source>
        <dbReference type="ARBA" id="ARBA00022448"/>
    </source>
</evidence>
<dbReference type="RefSeq" id="WP_016870506.1">
    <property type="nucleotide sequence ID" value="NZ_CAWNVR010000745.1"/>
</dbReference>
<accession>A0A2N6JWA0</accession>
<protein>
    <submittedName>
        <fullName evidence="5">ABC transporter ATP-binding protein</fullName>
    </submittedName>
</protein>
<dbReference type="InterPro" id="IPR017871">
    <property type="entry name" value="ABC_transporter-like_CS"/>
</dbReference>
<gene>
    <name evidence="5" type="primary">livG</name>
    <name evidence="5" type="ORF">CEN44_25250</name>
</gene>
<evidence type="ECO:0000313" key="5">
    <source>
        <dbReference type="EMBL" id="PLZ84326.1"/>
    </source>
</evidence>
<evidence type="ECO:0000256" key="2">
    <source>
        <dbReference type="ARBA" id="ARBA00022741"/>
    </source>
</evidence>
<keyword evidence="2" id="KW-0547">Nucleotide-binding</keyword>
<dbReference type="PANTHER" id="PTHR45772">
    <property type="entry name" value="CONSERVED COMPONENT OF ABC TRANSPORTER FOR NATURAL AMINO ACIDS-RELATED"/>
    <property type="match status" value="1"/>
</dbReference>
<dbReference type="GO" id="GO:0005886">
    <property type="term" value="C:plasma membrane"/>
    <property type="evidence" value="ECO:0007669"/>
    <property type="project" value="TreeGrafter"/>
</dbReference>
<dbReference type="InterPro" id="IPR003593">
    <property type="entry name" value="AAA+_ATPase"/>
</dbReference>
<dbReference type="Pfam" id="PF00005">
    <property type="entry name" value="ABC_tran"/>
    <property type="match status" value="1"/>
</dbReference>
<feature type="domain" description="ABC transporter" evidence="4">
    <location>
        <begin position="7"/>
        <end position="255"/>
    </location>
</feature>
<evidence type="ECO:0000256" key="3">
    <source>
        <dbReference type="ARBA" id="ARBA00022840"/>
    </source>
</evidence>
<dbReference type="InterPro" id="IPR032823">
    <property type="entry name" value="BCA_ABC_TP_C"/>
</dbReference>
<dbReference type="SUPFAM" id="SSF52540">
    <property type="entry name" value="P-loop containing nucleoside triphosphate hydrolases"/>
    <property type="match status" value="1"/>
</dbReference>
<organism evidence="5 6">
    <name type="scientific">Fischerella muscicola CCMEE 5323</name>
    <dbReference type="NCBI Taxonomy" id="2019572"/>
    <lineage>
        <taxon>Bacteria</taxon>
        <taxon>Bacillati</taxon>
        <taxon>Cyanobacteriota</taxon>
        <taxon>Cyanophyceae</taxon>
        <taxon>Nostocales</taxon>
        <taxon>Hapalosiphonaceae</taxon>
        <taxon>Fischerella</taxon>
    </lineage>
</organism>
<dbReference type="PROSITE" id="PS00211">
    <property type="entry name" value="ABC_TRANSPORTER_1"/>
    <property type="match status" value="1"/>
</dbReference>
<dbReference type="InterPro" id="IPR003439">
    <property type="entry name" value="ABC_transporter-like_ATP-bd"/>
</dbReference>
<reference evidence="5 6" key="1">
    <citation type="submission" date="2017-08" db="EMBL/GenBank/DDBJ databases">
        <title>Genomes of Fischerella (Mastigocladus) sp. strains.</title>
        <authorList>
            <person name="Miller S.R."/>
        </authorList>
    </citation>
    <scope>NUCLEOTIDE SEQUENCE [LARGE SCALE GENOMIC DNA]</scope>
    <source>
        <strain evidence="5 6">CCMEE 5323</strain>
    </source>
</reference>
<dbReference type="Gene3D" id="3.40.50.300">
    <property type="entry name" value="P-loop containing nucleotide triphosphate hydrolases"/>
    <property type="match status" value="1"/>
</dbReference>
<dbReference type="GO" id="GO:0005524">
    <property type="term" value="F:ATP binding"/>
    <property type="evidence" value="ECO:0007669"/>
    <property type="project" value="UniProtKB-KW"/>
</dbReference>
<name>A0A2N6JWA0_FISMU</name>
<dbReference type="SMART" id="SM00382">
    <property type="entry name" value="AAA"/>
    <property type="match status" value="1"/>
</dbReference>
<dbReference type="CDD" id="cd03219">
    <property type="entry name" value="ABC_Mj1267_LivG_branched"/>
    <property type="match status" value="1"/>
</dbReference>
<dbReference type="PANTHER" id="PTHR45772:SF4">
    <property type="entry name" value="ABC TRANSPORTER ATP-BINDING PROTEIN"/>
    <property type="match status" value="1"/>
</dbReference>